<dbReference type="GO" id="GO:0009398">
    <property type="term" value="P:FMN biosynthetic process"/>
    <property type="evidence" value="ECO:0007669"/>
    <property type="project" value="UniProtKB-UniRule"/>
</dbReference>
<evidence type="ECO:0000256" key="4">
    <source>
        <dbReference type="ARBA" id="ARBA00022630"/>
    </source>
</evidence>
<evidence type="ECO:0000256" key="1">
    <source>
        <dbReference type="ARBA" id="ARBA00002121"/>
    </source>
</evidence>
<comment type="caution">
    <text evidence="17">The sequence shown here is derived from an EMBL/GenBank/DDBJ whole genome shotgun (WGS) entry which is preliminary data.</text>
</comment>
<evidence type="ECO:0000313" key="18">
    <source>
        <dbReference type="Proteomes" id="UP000612349"/>
    </source>
</evidence>
<dbReference type="OrthoDB" id="9803667at2"/>
<evidence type="ECO:0000256" key="8">
    <source>
        <dbReference type="ARBA" id="ARBA00022741"/>
    </source>
</evidence>
<dbReference type="InterPro" id="IPR015865">
    <property type="entry name" value="Riboflavin_kinase_bac/euk"/>
</dbReference>
<dbReference type="Pfam" id="PF01687">
    <property type="entry name" value="Flavokinase"/>
    <property type="match status" value="1"/>
</dbReference>
<evidence type="ECO:0000256" key="3">
    <source>
        <dbReference type="ARBA" id="ARBA00005201"/>
    </source>
</evidence>
<dbReference type="NCBIfam" id="TIGR00125">
    <property type="entry name" value="cyt_tran_rel"/>
    <property type="match status" value="1"/>
</dbReference>
<keyword evidence="4 15" id="KW-0285">Flavoprotein</keyword>
<keyword evidence="10 15" id="KW-0274">FAD</keyword>
<dbReference type="EC" id="2.7.1.26" evidence="15"/>
<keyword evidence="7 15" id="KW-0548">Nucleotidyltransferase</keyword>
<keyword evidence="9 15" id="KW-0418">Kinase</keyword>
<dbReference type="AlphaFoldDB" id="A0A916YTK5"/>
<evidence type="ECO:0000313" key="17">
    <source>
        <dbReference type="EMBL" id="GGD59501.1"/>
    </source>
</evidence>
<evidence type="ECO:0000259" key="16">
    <source>
        <dbReference type="SMART" id="SM00904"/>
    </source>
</evidence>
<evidence type="ECO:0000256" key="2">
    <source>
        <dbReference type="ARBA" id="ARBA00004726"/>
    </source>
</evidence>
<organism evidence="17 18">
    <name type="scientific">Croceicoccus mobilis</name>
    <dbReference type="NCBI Taxonomy" id="1703339"/>
    <lineage>
        <taxon>Bacteria</taxon>
        <taxon>Pseudomonadati</taxon>
        <taxon>Pseudomonadota</taxon>
        <taxon>Alphaproteobacteria</taxon>
        <taxon>Sphingomonadales</taxon>
        <taxon>Erythrobacteraceae</taxon>
        <taxon>Croceicoccus</taxon>
    </lineage>
</organism>
<dbReference type="GO" id="GO:0005524">
    <property type="term" value="F:ATP binding"/>
    <property type="evidence" value="ECO:0007669"/>
    <property type="project" value="UniProtKB-UniRule"/>
</dbReference>
<reference evidence="17" key="1">
    <citation type="journal article" date="2014" name="Int. J. Syst. Evol. Microbiol.">
        <title>Complete genome sequence of Corynebacterium casei LMG S-19264T (=DSM 44701T), isolated from a smear-ripened cheese.</title>
        <authorList>
            <consortium name="US DOE Joint Genome Institute (JGI-PGF)"/>
            <person name="Walter F."/>
            <person name="Albersmeier A."/>
            <person name="Kalinowski J."/>
            <person name="Ruckert C."/>
        </authorList>
    </citation>
    <scope>NUCLEOTIDE SEQUENCE</scope>
    <source>
        <strain evidence="17">CGMCC 1.15360</strain>
    </source>
</reference>
<evidence type="ECO:0000256" key="7">
    <source>
        <dbReference type="ARBA" id="ARBA00022695"/>
    </source>
</evidence>
<keyword evidence="8 15" id="KW-0547">Nucleotide-binding</keyword>
<keyword evidence="5 15" id="KW-0288">FMN</keyword>
<accession>A0A916YTK5</accession>
<comment type="function">
    <text evidence="1">Catalyzes the phosphorylation of riboflavin to FMN followed by the adenylation of FMN to FAD.</text>
</comment>
<dbReference type="InterPro" id="IPR015864">
    <property type="entry name" value="FAD_synthase"/>
</dbReference>
<dbReference type="Gene3D" id="3.40.50.620">
    <property type="entry name" value="HUPs"/>
    <property type="match status" value="1"/>
</dbReference>
<sequence length="315" mass="34224">MIRLSSLDPVPDELRGAVIALGNFDGVHLGHQQVIGVARELAQAQGRKLIVATFDPHPVRHFKPDAAPFRLTTLDQRQELYAGLGADAMMVFNFDDALASTTAEDFISKILADRLGAGGIVTGGDFTFGKGRAGNIEMMHARGADLGISTRTVEPVLLDGEVVSSTRVREALKAGDPQEAIRLLTRPFAIRGTVEHGAKLGRSIGYPTANLTLERYLRPRFGIYAVTGRVITGPLAGTDLKGAANIGIRPSFDPPIELLEPYFFDFSGDLYGEEIEVAFHHFLRPEAKFDSLDELVAQMEKDCAEARRLLGQVIS</sequence>
<dbReference type="EMBL" id="BMIP01000001">
    <property type="protein sequence ID" value="GGD59501.1"/>
    <property type="molecule type" value="Genomic_DNA"/>
</dbReference>
<protein>
    <recommendedName>
        <fullName evidence="15">Riboflavin biosynthesis protein</fullName>
    </recommendedName>
    <domain>
        <recommendedName>
            <fullName evidence="15">Riboflavin kinase</fullName>
            <ecNumber evidence="15">2.7.1.26</ecNumber>
        </recommendedName>
        <alternativeName>
            <fullName evidence="15">Flavokinase</fullName>
        </alternativeName>
    </domain>
    <domain>
        <recommendedName>
            <fullName evidence="15">FMN adenylyltransferase</fullName>
            <ecNumber evidence="15">2.7.7.2</ecNumber>
        </recommendedName>
        <alternativeName>
            <fullName evidence="15">FAD pyrophosphorylase</fullName>
        </alternativeName>
        <alternativeName>
            <fullName evidence="15">FAD synthase</fullName>
        </alternativeName>
    </domain>
</protein>
<dbReference type="Pfam" id="PF06574">
    <property type="entry name" value="FAD_syn"/>
    <property type="match status" value="1"/>
</dbReference>
<feature type="domain" description="Riboflavin kinase" evidence="16">
    <location>
        <begin position="183"/>
        <end position="311"/>
    </location>
</feature>
<evidence type="ECO:0000256" key="6">
    <source>
        <dbReference type="ARBA" id="ARBA00022679"/>
    </source>
</evidence>
<gene>
    <name evidence="17" type="ORF">GCM10010990_06060</name>
</gene>
<dbReference type="InterPro" id="IPR014729">
    <property type="entry name" value="Rossmann-like_a/b/a_fold"/>
</dbReference>
<dbReference type="InterPro" id="IPR004821">
    <property type="entry name" value="Cyt_trans-like"/>
</dbReference>
<dbReference type="SMART" id="SM00904">
    <property type="entry name" value="Flavokinase"/>
    <property type="match status" value="1"/>
</dbReference>
<evidence type="ECO:0000256" key="5">
    <source>
        <dbReference type="ARBA" id="ARBA00022643"/>
    </source>
</evidence>
<comment type="catalytic activity">
    <reaction evidence="14 15">
        <text>FMN + ATP + H(+) = FAD + diphosphate</text>
        <dbReference type="Rhea" id="RHEA:17237"/>
        <dbReference type="ChEBI" id="CHEBI:15378"/>
        <dbReference type="ChEBI" id="CHEBI:30616"/>
        <dbReference type="ChEBI" id="CHEBI:33019"/>
        <dbReference type="ChEBI" id="CHEBI:57692"/>
        <dbReference type="ChEBI" id="CHEBI:58210"/>
        <dbReference type="EC" id="2.7.7.2"/>
    </reaction>
</comment>
<reference evidence="17" key="2">
    <citation type="submission" date="2020-09" db="EMBL/GenBank/DDBJ databases">
        <authorList>
            <person name="Sun Q."/>
            <person name="Zhou Y."/>
        </authorList>
    </citation>
    <scope>NUCLEOTIDE SEQUENCE</scope>
    <source>
        <strain evidence="17">CGMCC 1.15360</strain>
    </source>
</reference>
<keyword evidence="11 15" id="KW-0067">ATP-binding</keyword>
<keyword evidence="6 15" id="KW-0808">Transferase</keyword>
<dbReference type="PIRSF" id="PIRSF004491">
    <property type="entry name" value="FAD_Synth"/>
    <property type="match status" value="1"/>
</dbReference>
<dbReference type="EC" id="2.7.7.2" evidence="15"/>
<evidence type="ECO:0000256" key="11">
    <source>
        <dbReference type="ARBA" id="ARBA00022840"/>
    </source>
</evidence>
<comment type="similarity">
    <text evidence="15">Belongs to the ribF family.</text>
</comment>
<evidence type="ECO:0000256" key="9">
    <source>
        <dbReference type="ARBA" id="ARBA00022777"/>
    </source>
</evidence>
<dbReference type="NCBIfam" id="NF004162">
    <property type="entry name" value="PRK05627.1-5"/>
    <property type="match status" value="1"/>
</dbReference>
<keyword evidence="12" id="KW-0511">Multifunctional enzyme</keyword>
<dbReference type="NCBIfam" id="NF004160">
    <property type="entry name" value="PRK05627.1-3"/>
    <property type="match status" value="1"/>
</dbReference>
<dbReference type="SUPFAM" id="SSF82114">
    <property type="entry name" value="Riboflavin kinase-like"/>
    <property type="match status" value="1"/>
</dbReference>
<comment type="pathway">
    <text evidence="3 15">Cofactor biosynthesis; FMN biosynthesis; FMN from riboflavin (ATP route): step 1/1.</text>
</comment>
<proteinExistence type="inferred from homology"/>
<dbReference type="Gene3D" id="2.40.30.30">
    <property type="entry name" value="Riboflavin kinase-like"/>
    <property type="match status" value="1"/>
</dbReference>
<dbReference type="InterPro" id="IPR002606">
    <property type="entry name" value="Riboflavin_kinase_bac"/>
</dbReference>
<keyword evidence="18" id="KW-1185">Reference proteome</keyword>
<evidence type="ECO:0000256" key="10">
    <source>
        <dbReference type="ARBA" id="ARBA00022827"/>
    </source>
</evidence>
<dbReference type="SUPFAM" id="SSF52374">
    <property type="entry name" value="Nucleotidylyl transferase"/>
    <property type="match status" value="1"/>
</dbReference>
<dbReference type="InterPro" id="IPR023465">
    <property type="entry name" value="Riboflavin_kinase_dom_sf"/>
</dbReference>
<name>A0A916YTK5_9SPHN</name>
<dbReference type="GO" id="GO:0006747">
    <property type="term" value="P:FAD biosynthetic process"/>
    <property type="evidence" value="ECO:0007669"/>
    <property type="project" value="UniProtKB-UniRule"/>
</dbReference>
<dbReference type="PANTHER" id="PTHR22749:SF6">
    <property type="entry name" value="RIBOFLAVIN KINASE"/>
    <property type="match status" value="1"/>
</dbReference>
<dbReference type="RefSeq" id="WP_156522003.1">
    <property type="nucleotide sequence ID" value="NZ_BMIP01000001.1"/>
</dbReference>
<evidence type="ECO:0000256" key="15">
    <source>
        <dbReference type="PIRNR" id="PIRNR004491"/>
    </source>
</evidence>
<dbReference type="GO" id="GO:0003919">
    <property type="term" value="F:FMN adenylyltransferase activity"/>
    <property type="evidence" value="ECO:0007669"/>
    <property type="project" value="UniProtKB-UniRule"/>
</dbReference>
<dbReference type="PANTHER" id="PTHR22749">
    <property type="entry name" value="RIBOFLAVIN KINASE/FMN ADENYLYLTRANSFERASE"/>
    <property type="match status" value="1"/>
</dbReference>
<dbReference type="FunFam" id="3.40.50.620:FF:000021">
    <property type="entry name" value="Riboflavin biosynthesis protein"/>
    <property type="match status" value="1"/>
</dbReference>
<evidence type="ECO:0000256" key="14">
    <source>
        <dbReference type="ARBA" id="ARBA00049494"/>
    </source>
</evidence>
<dbReference type="CDD" id="cd02064">
    <property type="entry name" value="FAD_synthetase_N"/>
    <property type="match status" value="1"/>
</dbReference>
<comment type="catalytic activity">
    <reaction evidence="13 15">
        <text>riboflavin + ATP = FMN + ADP + H(+)</text>
        <dbReference type="Rhea" id="RHEA:14357"/>
        <dbReference type="ChEBI" id="CHEBI:15378"/>
        <dbReference type="ChEBI" id="CHEBI:30616"/>
        <dbReference type="ChEBI" id="CHEBI:57986"/>
        <dbReference type="ChEBI" id="CHEBI:58210"/>
        <dbReference type="ChEBI" id="CHEBI:456216"/>
        <dbReference type="EC" id="2.7.1.26"/>
    </reaction>
</comment>
<dbReference type="InterPro" id="IPR023468">
    <property type="entry name" value="Riboflavin_kinase"/>
</dbReference>
<evidence type="ECO:0000256" key="13">
    <source>
        <dbReference type="ARBA" id="ARBA00047880"/>
    </source>
</evidence>
<dbReference type="GO" id="GO:0009231">
    <property type="term" value="P:riboflavin biosynthetic process"/>
    <property type="evidence" value="ECO:0007669"/>
    <property type="project" value="InterPro"/>
</dbReference>
<dbReference type="NCBIfam" id="TIGR00083">
    <property type="entry name" value="ribF"/>
    <property type="match status" value="1"/>
</dbReference>
<dbReference type="GO" id="GO:0008531">
    <property type="term" value="F:riboflavin kinase activity"/>
    <property type="evidence" value="ECO:0007669"/>
    <property type="project" value="UniProtKB-UniRule"/>
</dbReference>
<dbReference type="Proteomes" id="UP000612349">
    <property type="component" value="Unassembled WGS sequence"/>
</dbReference>
<comment type="pathway">
    <text evidence="2 15">Cofactor biosynthesis; FAD biosynthesis; FAD from FMN: step 1/1.</text>
</comment>
<evidence type="ECO:0000256" key="12">
    <source>
        <dbReference type="ARBA" id="ARBA00023268"/>
    </source>
</evidence>